<dbReference type="PROSITE" id="PS51778">
    <property type="entry name" value="VAST"/>
    <property type="match status" value="2"/>
</dbReference>
<evidence type="ECO:0000256" key="5">
    <source>
        <dbReference type="SAM" id="MobiDB-lite"/>
    </source>
</evidence>
<dbReference type="STRING" id="4540.A0A3L6PXM2"/>
<dbReference type="PANTHER" id="PTHR46296">
    <property type="entry name" value="BNAA05G37250D PROTEIN"/>
    <property type="match status" value="1"/>
</dbReference>
<dbReference type="Pfam" id="PF02893">
    <property type="entry name" value="GRAM"/>
    <property type="match status" value="1"/>
</dbReference>
<evidence type="ECO:0008006" key="11">
    <source>
        <dbReference type="Google" id="ProtNLM"/>
    </source>
</evidence>
<keyword evidence="2 6" id="KW-0812">Transmembrane</keyword>
<name>A0A3L6PXM2_PANMI</name>
<evidence type="ECO:0000313" key="10">
    <source>
        <dbReference type="Proteomes" id="UP000275267"/>
    </source>
</evidence>
<evidence type="ECO:0000259" key="7">
    <source>
        <dbReference type="PROSITE" id="PS50004"/>
    </source>
</evidence>
<dbReference type="Pfam" id="PF00168">
    <property type="entry name" value="C2"/>
    <property type="match status" value="2"/>
</dbReference>
<evidence type="ECO:0000256" key="6">
    <source>
        <dbReference type="SAM" id="Phobius"/>
    </source>
</evidence>
<dbReference type="SMART" id="SM00239">
    <property type="entry name" value="C2"/>
    <property type="match status" value="2"/>
</dbReference>
<feature type="region of interest" description="Disordered" evidence="5">
    <location>
        <begin position="30"/>
        <end position="107"/>
    </location>
</feature>
<feature type="domain" description="VASt" evidence="8">
    <location>
        <begin position="405"/>
        <end position="578"/>
    </location>
</feature>
<dbReference type="Gene3D" id="2.30.29.30">
    <property type="entry name" value="Pleckstrin-homology domain (PH domain)/Phosphotyrosine-binding domain (PTB)"/>
    <property type="match status" value="1"/>
</dbReference>
<feature type="compositionally biased region" description="Polar residues" evidence="5">
    <location>
        <begin position="33"/>
        <end position="48"/>
    </location>
</feature>
<dbReference type="Pfam" id="PF16016">
    <property type="entry name" value="VASt"/>
    <property type="match status" value="2"/>
</dbReference>
<feature type="region of interest" description="Disordered" evidence="5">
    <location>
        <begin position="322"/>
        <end position="363"/>
    </location>
</feature>
<comment type="subcellular location">
    <subcellularLocation>
        <location evidence="1">Membrane</location>
        <topology evidence="1">Single-pass membrane protein</topology>
    </subcellularLocation>
</comment>
<dbReference type="InterPro" id="IPR031968">
    <property type="entry name" value="VASt"/>
</dbReference>
<dbReference type="PROSITE" id="PS50004">
    <property type="entry name" value="C2"/>
    <property type="match status" value="2"/>
</dbReference>
<feature type="domain" description="C2" evidence="7">
    <location>
        <begin position="97"/>
        <end position="231"/>
    </location>
</feature>
<keyword evidence="3 6" id="KW-1133">Transmembrane helix</keyword>
<dbReference type="InterPro" id="IPR004182">
    <property type="entry name" value="GRAM"/>
</dbReference>
<dbReference type="SUPFAM" id="SSF49562">
    <property type="entry name" value="C2 domain (Calcium/lipid-binding domain, CaLB)"/>
    <property type="match status" value="2"/>
</dbReference>
<dbReference type="OrthoDB" id="67700at2759"/>
<evidence type="ECO:0000313" key="9">
    <source>
        <dbReference type="EMBL" id="RLM66422.1"/>
    </source>
</evidence>
<evidence type="ECO:0000256" key="2">
    <source>
        <dbReference type="ARBA" id="ARBA00022692"/>
    </source>
</evidence>
<sequence length="1198" mass="133127">MDIYLTSRFWKAQQIQSSRRDQRIRIRIRHASHGSSTPSHTGCSQDAEPQTAPRPIIPNPSTRVALLLPPRAPRARHTSAPASRTPRPATSKTPTAKPPRSQLHGVRSLATTIAMRLYVYVLEARGLPAPRPRLHGGVLFYAKVTAGKQRFRTRAVEAAEPGPGGEDSAAAAPAWNEEFVFAVGAEEAEGEEFEVAVARRRRRGGRGREVVGAVRLPVPAATAASPGERRSVPPTWFTLQPVGDRRKGGGDDGEAAAADCGLVHFNTTLFSLGLSEEYNRKILLSFSLYRENNDNVVIHMSPSSSSRSDTDAEIERLTDMEHSGSNGAVVDSPWSRDTGRTSLDNSDRWMQTDSNSVTEDDDLAEDIAATANGSSTEQMAPDASFEEAMETMKSRSTPDMPEDLDGGIIFEHTYLVESKELNHLLFRPDSQFFKELRELQGTTDYEEQPWTWKSKDPPSLTRTCQYTKGASKFMKAVKTSEEQTYLKADGKNFVVMARVRTPEVPFGNCFAVVLLYKIIHSTGLSGGEESAHLTVSYNVEFLQSTMMRSMIEGSVRDGLKENFEGFAEVMSRHVKLADSVGMDKEQLLAPLQAEHQSDIRLAYKYFCNFTAITTVLFALYIVVHILLSKSGPLMGLEFNGLDLPDSFGELITAGVLVLQFERLLNMISRFVEARVQRGSDHGVKANGEGWLLTVALLEATSLPPVSCGSVDPYVVFSCNGITRTSSVQLQTQEPQWNEIMEFDAMEEPPAVLDVEVFNFDGPFDLAISLGHAEINFVKHTSVELADIWVPLEGKLAQTCQSRLHLRVFLENTKGPETSMREYLSKMEKEVGKKLHVRSPHRNSTFQKLFSLPQEEFLIADYVCSLKRKLPLQGRLFVSARIVGFYANLFGHKTKFFFLWEDVEEIEVLQPSFTTVGTPSLLFTLKSGRGLDAKSGAKSQDKEGRLKFQFHSFASFSKASRTIIGLWKTKSSAIEQRAKMEEDQEEDVSSVDLDDVHAVLSIGDVPLSKAYTLEHPIDGWIGYLNSWIWLACAPLVEMFLMAELLMGVFDGGALETRTMSRVGCLDYSATPWEAARPGVLERHVSYKFNRYMSIFGGEVVSIQLKFPAEDGGGGWTIHEVVTLHNVPFGDYFRVHLRYNVQGVTSEAPSSRCEILVGIEWLKSSKFQKRIARNICEKLAHRAKEVLEVAGKEIASAVSG</sequence>
<dbReference type="CDD" id="cd00030">
    <property type="entry name" value="C2"/>
    <property type="match status" value="2"/>
</dbReference>
<dbReference type="InterPro" id="IPR011993">
    <property type="entry name" value="PH-like_dom_sf"/>
</dbReference>
<keyword evidence="10" id="KW-1185">Reference proteome</keyword>
<dbReference type="GO" id="GO:0016020">
    <property type="term" value="C:membrane"/>
    <property type="evidence" value="ECO:0007669"/>
    <property type="project" value="UniProtKB-SubCell"/>
</dbReference>
<feature type="transmembrane region" description="Helical" evidence="6">
    <location>
        <begin position="605"/>
        <end position="627"/>
    </location>
</feature>
<comment type="caution">
    <text evidence="9">The sequence shown here is derived from an EMBL/GenBank/DDBJ whole genome shotgun (WGS) entry which is preliminary data.</text>
</comment>
<feature type="compositionally biased region" description="Low complexity" evidence="5">
    <location>
        <begin position="83"/>
        <end position="101"/>
    </location>
</feature>
<reference evidence="10" key="1">
    <citation type="journal article" date="2019" name="Nat. Commun.">
        <title>The genome of broomcorn millet.</title>
        <authorList>
            <person name="Zou C."/>
            <person name="Miki D."/>
            <person name="Li D."/>
            <person name="Tang Q."/>
            <person name="Xiao L."/>
            <person name="Rajput S."/>
            <person name="Deng P."/>
            <person name="Jia W."/>
            <person name="Huang R."/>
            <person name="Zhang M."/>
            <person name="Sun Y."/>
            <person name="Hu J."/>
            <person name="Fu X."/>
            <person name="Schnable P.S."/>
            <person name="Li F."/>
            <person name="Zhang H."/>
            <person name="Feng B."/>
            <person name="Zhu X."/>
            <person name="Liu R."/>
            <person name="Schnable J.C."/>
            <person name="Zhu J.-K."/>
            <person name="Zhang H."/>
        </authorList>
    </citation>
    <scope>NUCLEOTIDE SEQUENCE [LARGE SCALE GENOMIC DNA]</scope>
</reference>
<evidence type="ECO:0000256" key="4">
    <source>
        <dbReference type="ARBA" id="ARBA00023136"/>
    </source>
</evidence>
<dbReference type="EMBL" id="PQIB02000015">
    <property type="protein sequence ID" value="RLM66422.1"/>
    <property type="molecule type" value="Genomic_DNA"/>
</dbReference>
<feature type="domain" description="C2" evidence="7">
    <location>
        <begin position="671"/>
        <end position="789"/>
    </location>
</feature>
<dbReference type="AlphaFoldDB" id="A0A3L6PXM2"/>
<feature type="compositionally biased region" description="Polar residues" evidence="5">
    <location>
        <begin position="340"/>
        <end position="357"/>
    </location>
</feature>
<dbReference type="InterPro" id="IPR044511">
    <property type="entry name" value="At1g03370/At5g50170-like"/>
</dbReference>
<evidence type="ECO:0000259" key="8">
    <source>
        <dbReference type="PROSITE" id="PS51778"/>
    </source>
</evidence>
<protein>
    <recommendedName>
        <fullName evidence="11">C2 and GRAM domain-containing protein</fullName>
    </recommendedName>
</protein>
<feature type="domain" description="VASt" evidence="8">
    <location>
        <begin position="1024"/>
        <end position="1189"/>
    </location>
</feature>
<accession>A0A3L6PXM2</accession>
<keyword evidence="4 6" id="KW-0472">Membrane</keyword>
<evidence type="ECO:0000256" key="1">
    <source>
        <dbReference type="ARBA" id="ARBA00004167"/>
    </source>
</evidence>
<evidence type="ECO:0000256" key="3">
    <source>
        <dbReference type="ARBA" id="ARBA00022989"/>
    </source>
</evidence>
<gene>
    <name evidence="9" type="ORF">C2845_PM16G13420</name>
</gene>
<dbReference type="Gene3D" id="2.60.40.150">
    <property type="entry name" value="C2 domain"/>
    <property type="match status" value="2"/>
</dbReference>
<dbReference type="InterPro" id="IPR000008">
    <property type="entry name" value="C2_dom"/>
</dbReference>
<dbReference type="InterPro" id="IPR035892">
    <property type="entry name" value="C2_domain_sf"/>
</dbReference>
<dbReference type="Proteomes" id="UP000275267">
    <property type="component" value="Unassembled WGS sequence"/>
</dbReference>
<proteinExistence type="predicted"/>
<dbReference type="PANTHER" id="PTHR46296:SF7">
    <property type="entry name" value="C2 DOMAIN-CONTAINING PROTEIN"/>
    <property type="match status" value="1"/>
</dbReference>
<dbReference type="SMART" id="SM00568">
    <property type="entry name" value="GRAM"/>
    <property type="match status" value="1"/>
</dbReference>
<organism evidence="9 10">
    <name type="scientific">Panicum miliaceum</name>
    <name type="common">Proso millet</name>
    <name type="synonym">Broomcorn millet</name>
    <dbReference type="NCBI Taxonomy" id="4540"/>
    <lineage>
        <taxon>Eukaryota</taxon>
        <taxon>Viridiplantae</taxon>
        <taxon>Streptophyta</taxon>
        <taxon>Embryophyta</taxon>
        <taxon>Tracheophyta</taxon>
        <taxon>Spermatophyta</taxon>
        <taxon>Magnoliopsida</taxon>
        <taxon>Liliopsida</taxon>
        <taxon>Poales</taxon>
        <taxon>Poaceae</taxon>
        <taxon>PACMAD clade</taxon>
        <taxon>Panicoideae</taxon>
        <taxon>Panicodae</taxon>
        <taxon>Paniceae</taxon>
        <taxon>Panicinae</taxon>
        <taxon>Panicum</taxon>
        <taxon>Panicum sect. Panicum</taxon>
    </lineage>
</organism>